<feature type="compositionally biased region" description="Polar residues" evidence="2">
    <location>
        <begin position="753"/>
        <end position="771"/>
    </location>
</feature>
<dbReference type="RefSeq" id="WP_068823153.1">
    <property type="nucleotide sequence ID" value="NZ_LWHJ01000030.1"/>
</dbReference>
<dbReference type="OrthoDB" id="9812498at2"/>
<dbReference type="GO" id="GO:0043565">
    <property type="term" value="F:sequence-specific DNA binding"/>
    <property type="evidence" value="ECO:0007669"/>
    <property type="project" value="InterPro"/>
</dbReference>
<feature type="compositionally biased region" description="Basic and acidic residues" evidence="2">
    <location>
        <begin position="723"/>
        <end position="734"/>
    </location>
</feature>
<dbReference type="STRING" id="1826909.A5893_13195"/>
<feature type="coiled-coil region" evidence="1">
    <location>
        <begin position="512"/>
        <end position="574"/>
    </location>
</feature>
<sequence length="1107" mass="127694">MNTGYQQLLKKIDDFIRKYYLNKIVRGIIWQAGVFIASYLFIIISEYYGYFGINTRTSLFYIFIFSQIILAWFLILRHLINYFHLGKSIDHEKASVIIGAHFPTISDKLINTLQLKRQSEDSEEQNSLISASIDQRIASFKPIPFVSAVNIRDNRKYLRYALIPLAAVVVIAFAAPSILTEGTKRIIHYNTFYKKKAPFDFNITNKSLEVVQGDDLNLSVKISGEQIPQDIYLEDGVNTFKLDKKDIINFNYQFKNLQQNKKFRLVAGEFSSEEYDIIVKKKPILINYQALLIYPKYLNRPSETIQNPGDLTLPIGTIVKWGFNTENVSSIGFKTSNNIINLNPAQENKFSYQTKVLKNSIYSIVLKNKNVAAKDSISYQLNIIPDAYPKIEVTQKLDSANLTVVYFIGKADDDHGLTSLFFHYQILKSEDENRKGKLINVPIKFDNTSSNTNFFYLWPLKALGVLPGEKIAYYFEVADNDGVFGPKHTKSATSIYKLASKEESIKKIGETSQAIKQKMQSAIKQAENIQKETKKLNQDLIDQKAIGYEQKKQIENLIDKQKKLEEAIKDIQKDSKQNLLERTEVKPDQQKLLEKQKQIQDLFDNVLDDKTKKLLENLQKLMEQNQKELTQDQLQKMQVDNKSLEKELDRILELYKKLEVEQKLNDAIDKLNDIAKKQEDLSKENLNKNKNENLEKQKNVQKDFDSLKKDLDNLDQKNQQLDKPADFKNPEEDQKGIDKDLENAENNLENNKTQKASESQKSAAQKMQQLSKKLDQMQGGGQEEENKVNEKELRQILQNLLKTSFDQEKVMISLKTINPDDPNFIKLAQKQREIKDNLKTVEDSLYSLSKKVPQIASTVNKEISTINQQITQGIDKLTDRKIDEANRNQQFALTSINNLALMLSEALQQLQNAMKNAQSGGKGKSKPGLSQLNEMQKQLNKNMQKAKDQMQQQGMQPGQSKNKQMSEQMAKMAQEQQMIRQALQEINNNLNKDGQGKLGNLDKTIKQMEQTETELVNKKITQEALLRQQEIQSRLLEADKADREREQDDKRESKEGKDFTPNYDLILQEYQKQKAKEVEQIKTLPPALNYFYKSKISEYFKKLNLGE</sequence>
<feature type="region of interest" description="Disordered" evidence="2">
    <location>
        <begin position="1037"/>
        <end position="1062"/>
    </location>
</feature>
<dbReference type="PANTHER" id="PTHR46600:SF11">
    <property type="entry name" value="THAP DOMAIN-CONTAINING PROTEIN 10"/>
    <property type="match status" value="1"/>
</dbReference>
<dbReference type="PANTHER" id="PTHR46600">
    <property type="entry name" value="THAP DOMAIN-CONTAINING"/>
    <property type="match status" value="1"/>
</dbReference>
<evidence type="ECO:0008006" key="6">
    <source>
        <dbReference type="Google" id="ProtNLM"/>
    </source>
</evidence>
<feature type="compositionally biased region" description="Low complexity" evidence="2">
    <location>
        <begin position="949"/>
        <end position="966"/>
    </location>
</feature>
<reference evidence="4 5" key="1">
    <citation type="submission" date="2016-04" db="EMBL/GenBank/DDBJ databases">
        <authorList>
            <person name="Evans L.H."/>
            <person name="Alamgir A."/>
            <person name="Owens N."/>
            <person name="Weber N.D."/>
            <person name="Virtaneva K."/>
            <person name="Barbian K."/>
            <person name="Babar A."/>
            <person name="Rosenke K."/>
        </authorList>
    </citation>
    <scope>NUCLEOTIDE SEQUENCE [LARGE SCALE GENOMIC DNA]</scope>
    <source>
        <strain evidence="4 5">CCM 8644</strain>
    </source>
</reference>
<dbReference type="EMBL" id="LWHJ01000030">
    <property type="protein sequence ID" value="OAQ38383.1"/>
    <property type="molecule type" value="Genomic_DNA"/>
</dbReference>
<feature type="region of interest" description="Disordered" evidence="2">
    <location>
        <begin position="939"/>
        <end position="966"/>
    </location>
</feature>
<feature type="transmembrane region" description="Helical" evidence="3">
    <location>
        <begin position="60"/>
        <end position="80"/>
    </location>
</feature>
<keyword evidence="3" id="KW-1133">Transmembrane helix</keyword>
<evidence type="ECO:0000313" key="5">
    <source>
        <dbReference type="Proteomes" id="UP000078459"/>
    </source>
</evidence>
<accession>A0A179DD37</accession>
<feature type="transmembrane region" description="Helical" evidence="3">
    <location>
        <begin position="157"/>
        <end position="179"/>
    </location>
</feature>
<evidence type="ECO:0000256" key="3">
    <source>
        <dbReference type="SAM" id="Phobius"/>
    </source>
</evidence>
<protein>
    <recommendedName>
        <fullName evidence="6">ATPase</fullName>
    </recommendedName>
</protein>
<gene>
    <name evidence="4" type="ORF">A5893_13195</name>
</gene>
<dbReference type="InterPro" id="IPR026516">
    <property type="entry name" value="THAP1/10"/>
</dbReference>
<keyword evidence="3" id="KW-0472">Membrane</keyword>
<feature type="region of interest" description="Disordered" evidence="2">
    <location>
        <begin position="750"/>
        <end position="788"/>
    </location>
</feature>
<comment type="caution">
    <text evidence="4">The sequence shown here is derived from an EMBL/GenBank/DDBJ whole genome shotgun (WGS) entry which is preliminary data.</text>
</comment>
<evidence type="ECO:0000256" key="1">
    <source>
        <dbReference type="SAM" id="Coils"/>
    </source>
</evidence>
<keyword evidence="3" id="KW-0812">Transmembrane</keyword>
<feature type="transmembrane region" description="Helical" evidence="3">
    <location>
        <begin position="27"/>
        <end position="48"/>
    </location>
</feature>
<evidence type="ECO:0000313" key="4">
    <source>
        <dbReference type="EMBL" id="OAQ38383.1"/>
    </source>
</evidence>
<keyword evidence="5" id="KW-1185">Reference proteome</keyword>
<name>A0A179DD37_9SPHI</name>
<feature type="compositionally biased region" description="Basic and acidic residues" evidence="2">
    <location>
        <begin position="1037"/>
        <end position="1058"/>
    </location>
</feature>
<feature type="region of interest" description="Disordered" evidence="2">
    <location>
        <begin position="714"/>
        <end position="734"/>
    </location>
</feature>
<dbReference type="Proteomes" id="UP000078459">
    <property type="component" value="Unassembled WGS sequence"/>
</dbReference>
<organism evidence="4 5">
    <name type="scientific">Pedobacter psychrophilus</name>
    <dbReference type="NCBI Taxonomy" id="1826909"/>
    <lineage>
        <taxon>Bacteria</taxon>
        <taxon>Pseudomonadati</taxon>
        <taxon>Bacteroidota</taxon>
        <taxon>Sphingobacteriia</taxon>
        <taxon>Sphingobacteriales</taxon>
        <taxon>Sphingobacteriaceae</taxon>
        <taxon>Pedobacter</taxon>
    </lineage>
</organism>
<proteinExistence type="predicted"/>
<evidence type="ECO:0000256" key="2">
    <source>
        <dbReference type="SAM" id="MobiDB-lite"/>
    </source>
</evidence>
<reference evidence="4 5" key="2">
    <citation type="submission" date="2016-06" db="EMBL/GenBank/DDBJ databases">
        <title>Pedobacter psychrophilus sp. nov., isolated from Antarctic fragmentary rock.</title>
        <authorList>
            <person name="Svec P."/>
        </authorList>
    </citation>
    <scope>NUCLEOTIDE SEQUENCE [LARGE SCALE GENOMIC DNA]</scope>
    <source>
        <strain evidence="4 5">CCM 8644</strain>
    </source>
</reference>
<keyword evidence="1" id="KW-0175">Coiled coil</keyword>
<dbReference type="AlphaFoldDB" id="A0A179DD37"/>